<evidence type="ECO:0000256" key="4">
    <source>
        <dbReference type="ARBA" id="ARBA00022692"/>
    </source>
</evidence>
<keyword evidence="6 8" id="KW-0472">Membrane</keyword>
<feature type="transmembrane region" description="Helical" evidence="8">
    <location>
        <begin position="60"/>
        <end position="79"/>
    </location>
</feature>
<feature type="transmembrane region" description="Helical" evidence="8">
    <location>
        <begin position="6"/>
        <end position="39"/>
    </location>
</feature>
<dbReference type="InterPro" id="IPR010656">
    <property type="entry name" value="DctM"/>
</dbReference>
<dbReference type="PANTHER" id="PTHR33362">
    <property type="entry name" value="SIALIC ACID TRAP TRANSPORTER PERMEASE PROTEIN SIAT-RELATED"/>
    <property type="match status" value="1"/>
</dbReference>
<evidence type="ECO:0000313" key="11">
    <source>
        <dbReference type="Proteomes" id="UP000289555"/>
    </source>
</evidence>
<keyword evidence="3 7" id="KW-0997">Cell inner membrane</keyword>
<evidence type="ECO:0000313" key="10">
    <source>
        <dbReference type="EMBL" id="BBI54145.1"/>
    </source>
</evidence>
<evidence type="ECO:0000256" key="3">
    <source>
        <dbReference type="ARBA" id="ARBA00022519"/>
    </source>
</evidence>
<dbReference type="PANTHER" id="PTHR33362:SF5">
    <property type="entry name" value="C4-DICARBOXYLATE TRAP TRANSPORTER LARGE PERMEASE PROTEIN DCTM"/>
    <property type="match status" value="1"/>
</dbReference>
<evidence type="ECO:0000256" key="8">
    <source>
        <dbReference type="SAM" id="Phobius"/>
    </source>
</evidence>
<accession>A0ABN5X4U8</accession>
<keyword evidence="2" id="KW-1003">Cell membrane</keyword>
<dbReference type="Pfam" id="PF06808">
    <property type="entry name" value="DctM"/>
    <property type="match status" value="1"/>
</dbReference>
<keyword evidence="5 8" id="KW-1133">Transmembrane helix</keyword>
<organism evidence="10 11">
    <name type="scientific">Vreelandella olivaria</name>
    <dbReference type="NCBI Taxonomy" id="390919"/>
    <lineage>
        <taxon>Bacteria</taxon>
        <taxon>Pseudomonadati</taxon>
        <taxon>Pseudomonadota</taxon>
        <taxon>Gammaproteobacteria</taxon>
        <taxon>Oceanospirillales</taxon>
        <taxon>Halomonadaceae</taxon>
        <taxon>Vreelandella</taxon>
    </lineage>
</organism>
<reference evidence="11" key="1">
    <citation type="journal article" date="2019" name="Microbiol. Resour. Announc.">
        <title>Complete Genome Sequence of Halomonas olivaria, a Moderately Halophilic Bacterium Isolated from Olive Processing Effluents, Obtained by Nanopore Sequencing.</title>
        <authorList>
            <person name="Nagata S."/>
            <person name="Ii K.M."/>
            <person name="Tsukimi T."/>
            <person name="Miura M.C."/>
            <person name="Galipon J."/>
            <person name="Arakawa K."/>
        </authorList>
    </citation>
    <scope>NUCLEOTIDE SEQUENCE [LARGE SCALE GENOMIC DNA]</scope>
    <source>
        <strain evidence="11">TYRC17</strain>
    </source>
</reference>
<keyword evidence="11" id="KW-1185">Reference proteome</keyword>
<keyword evidence="7" id="KW-0813">Transport</keyword>
<evidence type="ECO:0000256" key="5">
    <source>
        <dbReference type="ARBA" id="ARBA00022989"/>
    </source>
</evidence>
<dbReference type="Proteomes" id="UP000289555">
    <property type="component" value="Chromosome"/>
</dbReference>
<feature type="domain" description="TRAP C4-dicarboxylate transport system permease DctM subunit" evidence="9">
    <location>
        <begin position="11"/>
        <end position="110"/>
    </location>
</feature>
<evidence type="ECO:0000256" key="6">
    <source>
        <dbReference type="ARBA" id="ARBA00023136"/>
    </source>
</evidence>
<evidence type="ECO:0000259" key="9">
    <source>
        <dbReference type="Pfam" id="PF06808"/>
    </source>
</evidence>
<dbReference type="EMBL" id="AP019416">
    <property type="protein sequence ID" value="BBI54145.1"/>
    <property type="molecule type" value="Genomic_DNA"/>
</dbReference>
<evidence type="ECO:0000256" key="1">
    <source>
        <dbReference type="ARBA" id="ARBA00004429"/>
    </source>
</evidence>
<comment type="subcellular location">
    <subcellularLocation>
        <location evidence="1 7">Cell inner membrane</location>
        <topology evidence="1 7">Multi-pass membrane protein</topology>
    </subcellularLocation>
</comment>
<keyword evidence="4 8" id="KW-0812">Transmembrane</keyword>
<evidence type="ECO:0000256" key="7">
    <source>
        <dbReference type="RuleBase" id="RU369079"/>
    </source>
</evidence>
<evidence type="ECO:0000256" key="2">
    <source>
        <dbReference type="ARBA" id="ARBA00022475"/>
    </source>
</evidence>
<protein>
    <recommendedName>
        <fullName evidence="9">TRAP C4-dicarboxylate transport system permease DctM subunit domain-containing protein</fullName>
    </recommendedName>
</protein>
<gene>
    <name evidence="10" type="ORF">HORIV_65660</name>
</gene>
<proteinExistence type="predicted"/>
<feature type="transmembrane region" description="Helical" evidence="8">
    <location>
        <begin position="99"/>
        <end position="118"/>
    </location>
</feature>
<name>A0ABN5X4U8_9GAMM</name>
<comment type="function">
    <text evidence="7">Part of the tripartite ATP-independent periplasmic (TRAP) transport system.</text>
</comment>
<dbReference type="InterPro" id="IPR004681">
    <property type="entry name" value="TRAP_DctM"/>
</dbReference>
<sequence>MTGLEIGTIAVVLMLVLIYLGMHISIALMLVSLISIATLRNSELATRMVAAAANDSLSSYLYGVVPLFVLMGLLVVVSGVGRDTFDVFQWLLRKIRGGLGIATVGANGILPLSLALAWRQQRYSLKWPCLKCGAMGTQPSFQWAWWRAVRFWVC</sequence>